<dbReference type="AlphaFoldDB" id="A0A1J9QV81"/>
<feature type="compositionally biased region" description="Basic residues" evidence="1">
    <location>
        <begin position="208"/>
        <end position="230"/>
    </location>
</feature>
<accession>A0A1J9QV81</accession>
<dbReference type="Proteomes" id="UP000182235">
    <property type="component" value="Unassembled WGS sequence"/>
</dbReference>
<feature type="region of interest" description="Disordered" evidence="1">
    <location>
        <begin position="42"/>
        <end position="80"/>
    </location>
</feature>
<gene>
    <name evidence="2" type="ORF">AJ78_00263</name>
</gene>
<feature type="region of interest" description="Disordered" evidence="1">
    <location>
        <begin position="275"/>
        <end position="320"/>
    </location>
</feature>
<proteinExistence type="predicted"/>
<feature type="compositionally biased region" description="Basic and acidic residues" evidence="1">
    <location>
        <begin position="378"/>
        <end position="388"/>
    </location>
</feature>
<feature type="compositionally biased region" description="Basic and acidic residues" evidence="1">
    <location>
        <begin position="411"/>
        <end position="427"/>
    </location>
</feature>
<feature type="region of interest" description="Disordered" evidence="1">
    <location>
        <begin position="190"/>
        <end position="241"/>
    </location>
</feature>
<evidence type="ECO:0000313" key="3">
    <source>
        <dbReference type="Proteomes" id="UP000182235"/>
    </source>
</evidence>
<feature type="region of interest" description="Disordered" evidence="1">
    <location>
        <begin position="378"/>
        <end position="471"/>
    </location>
</feature>
<feature type="compositionally biased region" description="Basic and acidic residues" evidence="1">
    <location>
        <begin position="458"/>
        <end position="471"/>
    </location>
</feature>
<reference evidence="2 3" key="1">
    <citation type="submission" date="2015-07" db="EMBL/GenBank/DDBJ databases">
        <title>Emmonsia species relationships and genome sequence.</title>
        <authorList>
            <consortium name="The Broad Institute Genomics Platform"/>
            <person name="Cuomo C.A."/>
            <person name="Munoz J.F."/>
            <person name="Imamovic A."/>
            <person name="Priest M.E."/>
            <person name="Young S."/>
            <person name="Clay O.K."/>
            <person name="McEwen J.G."/>
        </authorList>
    </citation>
    <scope>NUCLEOTIDE SEQUENCE [LARGE SCALE GENOMIC DNA]</scope>
    <source>
        <strain evidence="2 3">UAMH 9510</strain>
    </source>
</reference>
<keyword evidence="3" id="KW-1185">Reference proteome</keyword>
<evidence type="ECO:0000313" key="2">
    <source>
        <dbReference type="EMBL" id="OJD19764.1"/>
    </source>
</evidence>
<feature type="compositionally biased region" description="Acidic residues" evidence="1">
    <location>
        <begin position="191"/>
        <end position="201"/>
    </location>
</feature>
<organism evidence="2 3">
    <name type="scientific">Emergomyces pasteurianus Ep9510</name>
    <dbReference type="NCBI Taxonomy" id="1447872"/>
    <lineage>
        <taxon>Eukaryota</taxon>
        <taxon>Fungi</taxon>
        <taxon>Dikarya</taxon>
        <taxon>Ascomycota</taxon>
        <taxon>Pezizomycotina</taxon>
        <taxon>Eurotiomycetes</taxon>
        <taxon>Eurotiomycetidae</taxon>
        <taxon>Onygenales</taxon>
        <taxon>Ajellomycetaceae</taxon>
        <taxon>Emergomyces</taxon>
    </lineage>
</organism>
<evidence type="ECO:0000256" key="1">
    <source>
        <dbReference type="SAM" id="MobiDB-lite"/>
    </source>
</evidence>
<dbReference type="EMBL" id="LGRN01000004">
    <property type="protein sequence ID" value="OJD19764.1"/>
    <property type="molecule type" value="Genomic_DNA"/>
</dbReference>
<protein>
    <submittedName>
        <fullName evidence="2">Uncharacterized protein</fullName>
    </submittedName>
</protein>
<dbReference type="OrthoDB" id="4188515at2759"/>
<dbReference type="VEuPathDB" id="FungiDB:AJ78_00263"/>
<sequence>MEPGVLYVQKLPSGKPVFVRRPRRIKTPGALLADAVFNPRSASQKRIPYQVPDHSQFESASPTEPEPEPEPQQMSLPMYQQPGQQYPHLQQHHPQQYPLASFPNGMWPSFGPCEEENSSLGGKKVEGNIVVCVPCVNPLVACGFPPGACGYPLRPILWCPDGFGDPRRRRNRNHRGRCTGCSECKKCCDCTSEEGDLDSSSESDIPIKTKRRKQKNKGRGGRKLSVRKSTKAIYDSSDEEGEKIPVRKHVRLVRPDANYIGVGRYDSRSGTVLIDDSTDRAVPGQQAPNARGNTSTNDTGYPLRQRENPASGPGYHQDFRPRHHQHDQYVVRSQHPDGTVIPIHEPLLPPAPDSAPQTYFNKNARTYQPSFRAEVEPRRHVRNYHERGSGGGHAPPRLYRRGDSYYPPRDTQYRHDDRVYSIEERGRNTQRGYGDIRNSSNHRSYHDHPSRTDQYVLSRERSYSRNRPTHDLRSRMVSLPHLSRELDRLKRLK</sequence>
<feature type="compositionally biased region" description="Polar residues" evidence="1">
    <location>
        <begin position="286"/>
        <end position="299"/>
    </location>
</feature>
<comment type="caution">
    <text evidence="2">The sequence shown here is derived from an EMBL/GenBank/DDBJ whole genome shotgun (WGS) entry which is preliminary data.</text>
</comment>
<name>A0A1J9QV81_9EURO</name>